<evidence type="ECO:0000313" key="1">
    <source>
        <dbReference type="EMBL" id="EER06067.1"/>
    </source>
</evidence>
<gene>
    <name evidence="1" type="ORF">Pmar_PMAR028256</name>
</gene>
<dbReference type="GeneID" id="9087010"/>
<dbReference type="OrthoDB" id="450839at2759"/>
<reference evidence="1 2" key="1">
    <citation type="submission" date="2008-07" db="EMBL/GenBank/DDBJ databases">
        <authorList>
            <person name="El-Sayed N."/>
            <person name="Caler E."/>
            <person name="Inman J."/>
            <person name="Amedeo P."/>
            <person name="Hass B."/>
            <person name="Wortman J."/>
        </authorList>
    </citation>
    <scope>NUCLEOTIDE SEQUENCE [LARGE SCALE GENOMIC DNA]</scope>
    <source>
        <strain evidence="2">ATCC 50983 / TXsc</strain>
    </source>
</reference>
<accession>C5LBD9</accession>
<dbReference type="RefSeq" id="XP_002774251.1">
    <property type="nucleotide sequence ID" value="XM_002774205.1"/>
</dbReference>
<keyword evidence="2" id="KW-1185">Reference proteome</keyword>
<sequence>MTQRQRHLWSPRSLSSTPIISVHGHGLAATDVDTGSYAHRLTCGPELQRDLYRYTHPGLLFKHPMKDVHLVLKGIQGECDGKVYLDAKYTLNGSRVLAGNKRPSGGRRPLMRSICTKPGWEEE</sequence>
<protein>
    <submittedName>
        <fullName evidence="1">Uncharacterized protein</fullName>
    </submittedName>
</protein>
<proteinExistence type="predicted"/>
<dbReference type="OMA" id="HPMKDVH"/>
<dbReference type="AlphaFoldDB" id="C5LBD9"/>
<name>C5LBD9_PERM5</name>
<dbReference type="InParanoid" id="C5LBD9"/>
<organism evidence="2">
    <name type="scientific">Perkinsus marinus (strain ATCC 50983 / TXsc)</name>
    <dbReference type="NCBI Taxonomy" id="423536"/>
    <lineage>
        <taxon>Eukaryota</taxon>
        <taxon>Sar</taxon>
        <taxon>Alveolata</taxon>
        <taxon>Perkinsozoa</taxon>
        <taxon>Perkinsea</taxon>
        <taxon>Perkinsida</taxon>
        <taxon>Perkinsidae</taxon>
        <taxon>Perkinsus</taxon>
    </lineage>
</organism>
<dbReference type="EMBL" id="GG680905">
    <property type="protein sequence ID" value="EER06067.1"/>
    <property type="molecule type" value="Genomic_DNA"/>
</dbReference>
<evidence type="ECO:0000313" key="2">
    <source>
        <dbReference type="Proteomes" id="UP000007800"/>
    </source>
</evidence>
<dbReference type="Proteomes" id="UP000007800">
    <property type="component" value="Unassembled WGS sequence"/>
</dbReference>